<protein>
    <submittedName>
        <fullName evidence="2">DUF397 domain-containing protein</fullName>
    </submittedName>
</protein>
<feature type="domain" description="DUF397" evidence="1">
    <location>
        <begin position="11"/>
        <end position="63"/>
    </location>
</feature>
<name>A0A385DDM4_9ACTN</name>
<dbReference type="InterPro" id="IPR007278">
    <property type="entry name" value="DUF397"/>
</dbReference>
<accession>A0A385DDM4</accession>
<evidence type="ECO:0000313" key="3">
    <source>
        <dbReference type="Proteomes" id="UP000259636"/>
    </source>
</evidence>
<proteinExistence type="predicted"/>
<organism evidence="2 3">
    <name type="scientific">Streptomyces koyangensis</name>
    <dbReference type="NCBI Taxonomy" id="188770"/>
    <lineage>
        <taxon>Bacteria</taxon>
        <taxon>Bacillati</taxon>
        <taxon>Actinomycetota</taxon>
        <taxon>Actinomycetes</taxon>
        <taxon>Kitasatosporales</taxon>
        <taxon>Streptomycetaceae</taxon>
        <taxon>Streptomyces</taxon>
        <taxon>Streptomyces aurantiacus group</taxon>
    </lineage>
</organism>
<dbReference type="Pfam" id="PF04149">
    <property type="entry name" value="DUF397"/>
    <property type="match status" value="1"/>
</dbReference>
<dbReference type="Proteomes" id="UP000259636">
    <property type="component" value="Chromosome"/>
</dbReference>
<evidence type="ECO:0000313" key="2">
    <source>
        <dbReference type="EMBL" id="AXQ56563.1"/>
    </source>
</evidence>
<evidence type="ECO:0000259" key="1">
    <source>
        <dbReference type="Pfam" id="PF04149"/>
    </source>
</evidence>
<dbReference type="RefSeq" id="WP_095709921.1">
    <property type="nucleotide sequence ID" value="NZ_CP031742.1"/>
</dbReference>
<gene>
    <name evidence="2" type="ORF">D0C37_19530</name>
</gene>
<dbReference type="KEGG" id="sky:D0C37_19530"/>
<sequence>MNFPLVVADVTWHKSSYSNAGGNCVEVGRGVPGVVPFRDSKVEGGPVVAVGSAAWSAFVGGVRAQAPASA</sequence>
<dbReference type="GeneID" id="300116344"/>
<dbReference type="AlphaFoldDB" id="A0A385DDM4"/>
<reference evidence="2 3" key="1">
    <citation type="submission" date="2018-08" db="EMBL/GenBank/DDBJ databases">
        <authorList>
            <person name="Ferrada E.E."/>
            <person name="Latorre B.A."/>
        </authorList>
    </citation>
    <scope>NUCLEOTIDE SEQUENCE [LARGE SCALE GENOMIC DNA]</scope>
    <source>
        <strain evidence="2 3">VK-A60T</strain>
    </source>
</reference>
<dbReference type="EMBL" id="CP031742">
    <property type="protein sequence ID" value="AXQ56563.1"/>
    <property type="molecule type" value="Genomic_DNA"/>
</dbReference>